<dbReference type="PANTHER" id="PTHR35794">
    <property type="entry name" value="CELL DIVISION PROTEIN DIVIVA"/>
    <property type="match status" value="1"/>
</dbReference>
<evidence type="ECO:0000256" key="7">
    <source>
        <dbReference type="SAM" id="Coils"/>
    </source>
</evidence>
<evidence type="ECO:0000256" key="5">
    <source>
        <dbReference type="ARBA" id="ARBA00023054"/>
    </source>
</evidence>
<feature type="coiled-coil region" evidence="7">
    <location>
        <begin position="29"/>
        <end position="135"/>
    </location>
</feature>
<gene>
    <name evidence="9" type="ORF">ACFP1F_06770</name>
</gene>
<dbReference type="InterPro" id="IPR007793">
    <property type="entry name" value="DivIVA_fam"/>
</dbReference>
<feature type="compositionally biased region" description="Polar residues" evidence="8">
    <location>
        <begin position="178"/>
        <end position="209"/>
    </location>
</feature>
<keyword evidence="10" id="KW-1185">Reference proteome</keyword>
<evidence type="ECO:0000313" key="9">
    <source>
        <dbReference type="EMBL" id="MFC6323435.1"/>
    </source>
</evidence>
<keyword evidence="3" id="KW-0963">Cytoplasm</keyword>
<keyword evidence="5 7" id="KW-0175">Coiled coil</keyword>
<evidence type="ECO:0000256" key="4">
    <source>
        <dbReference type="ARBA" id="ARBA00022618"/>
    </source>
</evidence>
<evidence type="ECO:0000313" key="10">
    <source>
        <dbReference type="Proteomes" id="UP001596186"/>
    </source>
</evidence>
<proteinExistence type="inferred from homology"/>
<comment type="subcellular location">
    <subcellularLocation>
        <location evidence="1">Cytoplasm</location>
    </subcellularLocation>
</comment>
<name>A0ABW1UX51_9LACO</name>
<reference evidence="10" key="1">
    <citation type="journal article" date="2019" name="Int. J. Syst. Evol. Microbiol.">
        <title>The Global Catalogue of Microorganisms (GCM) 10K type strain sequencing project: providing services to taxonomists for standard genome sequencing and annotation.</title>
        <authorList>
            <consortium name="The Broad Institute Genomics Platform"/>
            <consortium name="The Broad Institute Genome Sequencing Center for Infectious Disease"/>
            <person name="Wu L."/>
            <person name="Ma J."/>
        </authorList>
    </citation>
    <scope>NUCLEOTIDE SEQUENCE [LARGE SCALE GENOMIC DNA]</scope>
    <source>
        <strain evidence="10">CCM 8895</strain>
    </source>
</reference>
<sequence length="243" mass="28045">MVLSPVEIHDKDFDHKFRGYDRDQVDKFLSQVVQDYDLALQKNSQLEKELTDMKEQLKYFTDMKDALNQSILVAQNAADKVKSSAEQEAQVIIEESQKKARELLDQSTDKSNQILQDASDKARQVTIETDELKQKTNSFRQGLQGMLQQQLKMIDNPKWQQLADATSTSDLKQKVGMENNQYPEDNYENYQDSVSNDGQMNYNDNIADSQETDKTPDDPYTINHDQNGPTFQFDNDDQNNNNN</sequence>
<dbReference type="Pfam" id="PF05103">
    <property type="entry name" value="DivIVA"/>
    <property type="match status" value="1"/>
</dbReference>
<evidence type="ECO:0000256" key="1">
    <source>
        <dbReference type="ARBA" id="ARBA00004496"/>
    </source>
</evidence>
<dbReference type="Gene3D" id="6.10.250.660">
    <property type="match status" value="1"/>
</dbReference>
<evidence type="ECO:0000256" key="3">
    <source>
        <dbReference type="ARBA" id="ARBA00022490"/>
    </source>
</evidence>
<evidence type="ECO:0000256" key="2">
    <source>
        <dbReference type="ARBA" id="ARBA00009008"/>
    </source>
</evidence>
<keyword evidence="4" id="KW-0132">Cell division</keyword>
<accession>A0ABW1UX51</accession>
<dbReference type="RefSeq" id="WP_125592306.1">
    <property type="nucleotide sequence ID" value="NZ_JBHSSN010000014.1"/>
</dbReference>
<dbReference type="Proteomes" id="UP001596186">
    <property type="component" value="Unassembled WGS sequence"/>
</dbReference>
<dbReference type="NCBIfam" id="TIGR03544">
    <property type="entry name" value="DivI1A_domain"/>
    <property type="match status" value="1"/>
</dbReference>
<feature type="region of interest" description="Disordered" evidence="8">
    <location>
        <begin position="165"/>
        <end position="243"/>
    </location>
</feature>
<evidence type="ECO:0000256" key="6">
    <source>
        <dbReference type="ARBA" id="ARBA00023306"/>
    </source>
</evidence>
<comment type="caution">
    <text evidence="9">The sequence shown here is derived from an EMBL/GenBank/DDBJ whole genome shotgun (WGS) entry which is preliminary data.</text>
</comment>
<dbReference type="InterPro" id="IPR019933">
    <property type="entry name" value="DivIVA_domain"/>
</dbReference>
<evidence type="ECO:0000256" key="8">
    <source>
        <dbReference type="SAM" id="MobiDB-lite"/>
    </source>
</evidence>
<dbReference type="PANTHER" id="PTHR35794:SF2">
    <property type="entry name" value="CELL DIVISION PROTEIN DIVIVA"/>
    <property type="match status" value="1"/>
</dbReference>
<protein>
    <submittedName>
        <fullName evidence="9">DivIVA domain-containing protein</fullName>
    </submittedName>
</protein>
<comment type="similarity">
    <text evidence="2">Belongs to the DivIVA family.</text>
</comment>
<organism evidence="9 10">
    <name type="scientific">Companilactobacillus baiquanensis</name>
    <dbReference type="NCBI Taxonomy" id="2486005"/>
    <lineage>
        <taxon>Bacteria</taxon>
        <taxon>Bacillati</taxon>
        <taxon>Bacillota</taxon>
        <taxon>Bacilli</taxon>
        <taxon>Lactobacillales</taxon>
        <taxon>Lactobacillaceae</taxon>
        <taxon>Companilactobacillus</taxon>
    </lineage>
</organism>
<keyword evidence="6" id="KW-0131">Cell cycle</keyword>
<dbReference type="EMBL" id="JBHSSN010000014">
    <property type="protein sequence ID" value="MFC6323435.1"/>
    <property type="molecule type" value="Genomic_DNA"/>
</dbReference>